<accession>A0A2H0YPM2</accession>
<evidence type="ECO:0000313" key="3">
    <source>
        <dbReference type="Proteomes" id="UP000230088"/>
    </source>
</evidence>
<protein>
    <recommendedName>
        <fullName evidence="1">Polymerase beta nucleotidyltransferase domain-containing protein</fullName>
    </recommendedName>
</protein>
<dbReference type="PANTHER" id="PTHR43852">
    <property type="entry name" value="NUCLEOTIDYLTRANSFERASE"/>
    <property type="match status" value="1"/>
</dbReference>
<dbReference type="NCBIfam" id="NF047752">
    <property type="entry name" value="MntA_antitoxin"/>
    <property type="match status" value="1"/>
</dbReference>
<name>A0A2H0YPM2_9BACT</name>
<dbReference type="InterPro" id="IPR052930">
    <property type="entry name" value="TA_antitoxin_MntA"/>
</dbReference>
<dbReference type="InterPro" id="IPR043519">
    <property type="entry name" value="NT_sf"/>
</dbReference>
<dbReference type="PANTHER" id="PTHR43852:SF3">
    <property type="entry name" value="NUCLEOTIDYLTRANSFERASE"/>
    <property type="match status" value="1"/>
</dbReference>
<evidence type="ECO:0000259" key="1">
    <source>
        <dbReference type="Pfam" id="PF18765"/>
    </source>
</evidence>
<gene>
    <name evidence="2" type="ORF">COT33_00625</name>
</gene>
<dbReference type="SUPFAM" id="SSF81301">
    <property type="entry name" value="Nucleotidyltransferase"/>
    <property type="match status" value="1"/>
</dbReference>
<dbReference type="Pfam" id="PF18765">
    <property type="entry name" value="Polbeta"/>
    <property type="match status" value="1"/>
</dbReference>
<dbReference type="AlphaFoldDB" id="A0A2H0YPM2"/>
<proteinExistence type="predicted"/>
<dbReference type="Gene3D" id="3.30.460.10">
    <property type="entry name" value="Beta Polymerase, domain 2"/>
    <property type="match status" value="1"/>
</dbReference>
<feature type="domain" description="Polymerase beta nucleotidyltransferase" evidence="1">
    <location>
        <begin position="32"/>
        <end position="123"/>
    </location>
</feature>
<comment type="caution">
    <text evidence="2">The sequence shown here is derived from an EMBL/GenBank/DDBJ whole genome shotgun (WGS) entry which is preliminary data.</text>
</comment>
<evidence type="ECO:0000313" key="2">
    <source>
        <dbReference type="EMBL" id="PIS39702.1"/>
    </source>
</evidence>
<dbReference type="EMBL" id="PEYD01000009">
    <property type="protein sequence ID" value="PIS39702.1"/>
    <property type="molecule type" value="Genomic_DNA"/>
</dbReference>
<dbReference type="Proteomes" id="UP000230088">
    <property type="component" value="Unassembled WGS sequence"/>
</dbReference>
<dbReference type="InterPro" id="IPR041633">
    <property type="entry name" value="Polbeta"/>
</dbReference>
<reference evidence="3" key="1">
    <citation type="submission" date="2017-09" db="EMBL/GenBank/DDBJ databases">
        <title>Depth-based differentiation of microbial function through sediment-hosted aquifers and enrichment of novel symbionts in the deep terrestrial subsurface.</title>
        <authorList>
            <person name="Probst A.J."/>
            <person name="Ladd B."/>
            <person name="Jarett J.K."/>
            <person name="Geller-Mcgrath D.E."/>
            <person name="Sieber C.M.K."/>
            <person name="Emerson J.B."/>
            <person name="Anantharaman K."/>
            <person name="Thomas B.C."/>
            <person name="Malmstrom R."/>
            <person name="Stieglmeier M."/>
            <person name="Klingl A."/>
            <person name="Woyke T."/>
            <person name="Ryan C.M."/>
            <person name="Banfield J.F."/>
        </authorList>
    </citation>
    <scope>NUCLEOTIDE SEQUENCE [LARGE SCALE GENOMIC DNA]</scope>
</reference>
<organism evidence="2 3">
    <name type="scientific">Candidatus Nealsonbacteria bacterium CG08_land_8_20_14_0_20_38_20</name>
    <dbReference type="NCBI Taxonomy" id="1974705"/>
    <lineage>
        <taxon>Bacteria</taxon>
        <taxon>Candidatus Nealsoniibacteriota</taxon>
    </lineage>
</organism>
<sequence>MRRKKRRLILLPLRVKCDIMILMELNFSQKRKLNELAEKYQLKMMLLFGSQVRKQPEQLHQESDFDIAYLSKKDLSGKEIIDLDCDLMNVFNSDRVDLTDLKNANPFLRYEIAKNSQLLYGKEMDYLEFKAFAFKDYVGHRSLFELRDFLMKKRHRLLGKFLYGLPR</sequence>